<feature type="domain" description="Peptidase M16 C-terminal" evidence="2">
    <location>
        <begin position="198"/>
        <end position="371"/>
    </location>
</feature>
<dbReference type="PANTHER" id="PTHR11851">
    <property type="entry name" value="METALLOPROTEASE"/>
    <property type="match status" value="1"/>
</dbReference>
<dbReference type="InterPro" id="IPR007863">
    <property type="entry name" value="Peptidase_M16_C"/>
</dbReference>
<sequence length="443" mass="47995">MNRLTQTPAKALIAGLTLFTFFALALLPARAVEIQTVTSEKGVTALLVEDYTVPIVALQFSFKGGSLQDADGKEGTARLLTTLLDEGAGDIESKAFQEKLDEVGVEYSFNASLDNFSGGIKALRINFVESADMLALMLNKPRFDADPIERMKTSALTNLRRQENNPRTLSAKALREATFGDHPYARPSEGTAETIEAISVDDLRGYKDKVFARDNLVIGVVGAISADELKPILDAVFASLPEKADLRAIPEATIEAGKSIHVDLNVPQTTIGFVMPGLKRDDPDFFAAYLVNHVLGGGSFSSRLYEEVREKRGLAYGVYSFLGTYDYAGTVGAGSATNAAAAQQTIDIMRAEMKRMGEEGPTAEELEKAKKFIIGTYAISNLDSSSKIASVLVAIQQADLGLDYIDRREDYLNQVTLEQAKRVANELFGGEPTQVTVGQKLTN</sequence>
<dbReference type="Gene3D" id="3.30.830.10">
    <property type="entry name" value="Metalloenzyme, LuxS/M16 peptidase-like"/>
    <property type="match status" value="2"/>
</dbReference>
<reference evidence="4" key="1">
    <citation type="journal article" date="2019" name="Int. J. Syst. Evol. Microbiol.">
        <title>The Global Catalogue of Microorganisms (GCM) 10K type strain sequencing project: providing services to taxonomists for standard genome sequencing and annotation.</title>
        <authorList>
            <consortium name="The Broad Institute Genomics Platform"/>
            <consortium name="The Broad Institute Genome Sequencing Center for Infectious Disease"/>
            <person name="Wu L."/>
            <person name="Ma J."/>
        </authorList>
    </citation>
    <scope>NUCLEOTIDE SEQUENCE [LARGE SCALE GENOMIC DNA]</scope>
    <source>
        <strain evidence="4">CCUG 60023</strain>
    </source>
</reference>
<keyword evidence="4" id="KW-1185">Reference proteome</keyword>
<feature type="domain" description="Peptidase M16 N-terminal" evidence="1">
    <location>
        <begin position="47"/>
        <end position="191"/>
    </location>
</feature>
<evidence type="ECO:0000259" key="1">
    <source>
        <dbReference type="Pfam" id="PF00675"/>
    </source>
</evidence>
<dbReference type="EMBL" id="JBHTJV010000003">
    <property type="protein sequence ID" value="MFD0916135.1"/>
    <property type="molecule type" value="Genomic_DNA"/>
</dbReference>
<evidence type="ECO:0000313" key="4">
    <source>
        <dbReference type="Proteomes" id="UP001597101"/>
    </source>
</evidence>
<evidence type="ECO:0000313" key="3">
    <source>
        <dbReference type="EMBL" id="MFD0916135.1"/>
    </source>
</evidence>
<dbReference type="Pfam" id="PF05193">
    <property type="entry name" value="Peptidase_M16_C"/>
    <property type="match status" value="1"/>
</dbReference>
<protein>
    <submittedName>
        <fullName evidence="3">M16 family metallopeptidase</fullName>
    </submittedName>
</protein>
<dbReference type="RefSeq" id="WP_377211966.1">
    <property type="nucleotide sequence ID" value="NZ_JBHTJV010000003.1"/>
</dbReference>
<gene>
    <name evidence="3" type="ORF">ACFQ14_06925</name>
</gene>
<accession>A0ABW3FD70</accession>
<name>A0ABW3FD70_9HYPH</name>
<comment type="caution">
    <text evidence="3">The sequence shown here is derived from an EMBL/GenBank/DDBJ whole genome shotgun (WGS) entry which is preliminary data.</text>
</comment>
<dbReference type="InterPro" id="IPR011249">
    <property type="entry name" value="Metalloenz_LuxS/M16"/>
</dbReference>
<dbReference type="InterPro" id="IPR011765">
    <property type="entry name" value="Pept_M16_N"/>
</dbReference>
<proteinExistence type="predicted"/>
<dbReference type="InterPro" id="IPR050361">
    <property type="entry name" value="MPP/UQCRC_Complex"/>
</dbReference>
<dbReference type="PANTHER" id="PTHR11851:SF224">
    <property type="entry name" value="PROCESSING PROTEASE"/>
    <property type="match status" value="1"/>
</dbReference>
<dbReference type="Proteomes" id="UP001597101">
    <property type="component" value="Unassembled WGS sequence"/>
</dbReference>
<organism evidence="3 4">
    <name type="scientific">Pseudahrensia aquimaris</name>
    <dbReference type="NCBI Taxonomy" id="744461"/>
    <lineage>
        <taxon>Bacteria</taxon>
        <taxon>Pseudomonadati</taxon>
        <taxon>Pseudomonadota</taxon>
        <taxon>Alphaproteobacteria</taxon>
        <taxon>Hyphomicrobiales</taxon>
        <taxon>Ahrensiaceae</taxon>
        <taxon>Pseudahrensia</taxon>
    </lineage>
</organism>
<dbReference type="SUPFAM" id="SSF63411">
    <property type="entry name" value="LuxS/MPP-like metallohydrolase"/>
    <property type="match status" value="2"/>
</dbReference>
<evidence type="ECO:0000259" key="2">
    <source>
        <dbReference type="Pfam" id="PF05193"/>
    </source>
</evidence>
<dbReference type="Pfam" id="PF00675">
    <property type="entry name" value="Peptidase_M16"/>
    <property type="match status" value="1"/>
</dbReference>